<dbReference type="SMART" id="SM00516">
    <property type="entry name" value="SEC14"/>
    <property type="match status" value="1"/>
</dbReference>
<reference evidence="3" key="1">
    <citation type="submission" date="2021-01" db="EMBL/GenBank/DDBJ databases">
        <authorList>
            <person name="Corre E."/>
            <person name="Pelletier E."/>
            <person name="Niang G."/>
            <person name="Scheremetjew M."/>
            <person name="Finn R."/>
            <person name="Kale V."/>
            <person name="Holt S."/>
            <person name="Cochrane G."/>
            <person name="Meng A."/>
            <person name="Brown T."/>
            <person name="Cohen L."/>
        </authorList>
    </citation>
    <scope>NUCLEOTIDE SEQUENCE</scope>
    <source>
        <strain evidence="3">CCMP125</strain>
    </source>
</reference>
<dbReference type="CDD" id="cd00170">
    <property type="entry name" value="SEC14"/>
    <property type="match status" value="1"/>
</dbReference>
<dbReference type="PROSITE" id="PS50191">
    <property type="entry name" value="CRAL_TRIO"/>
    <property type="match status" value="1"/>
</dbReference>
<evidence type="ECO:0000259" key="2">
    <source>
        <dbReference type="PROSITE" id="PS50191"/>
    </source>
</evidence>
<dbReference type="InterPro" id="IPR001251">
    <property type="entry name" value="CRAL-TRIO_dom"/>
</dbReference>
<dbReference type="EMBL" id="HBHT01002997">
    <property type="protein sequence ID" value="CAD9943738.1"/>
    <property type="molecule type" value="Transcribed_RNA"/>
</dbReference>
<protein>
    <recommendedName>
        <fullName evidence="2">CRAL-TRIO domain-containing protein</fullName>
    </recommendedName>
</protein>
<evidence type="ECO:0000256" key="1">
    <source>
        <dbReference type="SAM" id="MobiDB-lite"/>
    </source>
</evidence>
<dbReference type="Pfam" id="PF00650">
    <property type="entry name" value="CRAL_TRIO"/>
    <property type="match status" value="1"/>
</dbReference>
<feature type="region of interest" description="Disordered" evidence="1">
    <location>
        <begin position="1"/>
        <end position="78"/>
    </location>
</feature>
<dbReference type="InterPro" id="IPR036865">
    <property type="entry name" value="CRAL-TRIO_dom_sf"/>
</dbReference>
<feature type="domain" description="CRAL-TRIO" evidence="2">
    <location>
        <begin position="304"/>
        <end position="480"/>
    </location>
</feature>
<feature type="region of interest" description="Disordered" evidence="1">
    <location>
        <begin position="158"/>
        <end position="182"/>
    </location>
</feature>
<feature type="compositionally biased region" description="Polar residues" evidence="1">
    <location>
        <begin position="27"/>
        <end position="36"/>
    </location>
</feature>
<dbReference type="PANTHER" id="PTHR45657:SF1">
    <property type="entry name" value="CRAL-TRIO DOMAIN-CONTAINING PROTEIN YKL091C-RELATED"/>
    <property type="match status" value="1"/>
</dbReference>
<accession>A0A7S2VC90</accession>
<dbReference type="SUPFAM" id="SSF52087">
    <property type="entry name" value="CRAL/TRIO domain"/>
    <property type="match status" value="1"/>
</dbReference>
<organism evidence="3">
    <name type="scientific">Entomoneis paludosa</name>
    <dbReference type="NCBI Taxonomy" id="265537"/>
    <lineage>
        <taxon>Eukaryota</taxon>
        <taxon>Sar</taxon>
        <taxon>Stramenopiles</taxon>
        <taxon>Ochrophyta</taxon>
        <taxon>Bacillariophyta</taxon>
        <taxon>Bacillariophyceae</taxon>
        <taxon>Bacillariophycidae</taxon>
        <taxon>Entomoneidaceae</taxon>
        <taxon>Entomoneis</taxon>
    </lineage>
</organism>
<dbReference type="PANTHER" id="PTHR45657">
    <property type="entry name" value="CRAL-TRIO DOMAIN-CONTAINING PROTEIN YKL091C-RELATED"/>
    <property type="match status" value="1"/>
</dbReference>
<feature type="compositionally biased region" description="Polar residues" evidence="1">
    <location>
        <begin position="172"/>
        <end position="182"/>
    </location>
</feature>
<dbReference type="InterPro" id="IPR051026">
    <property type="entry name" value="PI/PC_transfer"/>
</dbReference>
<name>A0A7S2VC90_9STRA</name>
<gene>
    <name evidence="3" type="ORF">APAL1065_LOCUS2016</name>
</gene>
<proteinExistence type="predicted"/>
<dbReference type="Gene3D" id="3.40.525.10">
    <property type="entry name" value="CRAL-TRIO lipid binding domain"/>
    <property type="match status" value="1"/>
</dbReference>
<dbReference type="AlphaFoldDB" id="A0A7S2VC90"/>
<evidence type="ECO:0000313" key="3">
    <source>
        <dbReference type="EMBL" id="CAD9943738.1"/>
    </source>
</evidence>
<sequence length="623" mass="69094">MSSTNKKTTAVGCSCFGGGGGAAKSDPPTTQSNKSSIGGGTLVKSKTKNDGVHRKSAALHDSAPPPDSMSDTDAAHNVKVETGDMDLVFFDAVEDQLADDEYPIITTSYVAKPRKVSFMDPQTMLRSDDWQEPAFEDARAEPGEGAGVDSNGKLIAATAESPPHTPRDRSTSTDMSPRSFRKSMQNRAGSLRVFRRPSMAARKDLEKPRITVQERGYPGQLNEEELSQCQQFYREIHERQGHYLEIVYSLQGVEEEPYAICRYMRATKFDSDAILERLQNGKPMWEEAKSNEFYKNVDEALGAPLVLFLQYYPYFYQGNARNGCPVNYFTAGTLETQALLSMVDVESTPKYFWNTFYYTFKEKMIVAKERNPDFVRCESINVMDLKGMSSAQLTSEALDCMKAVGKIADFFPETLHCMVILNAPTWFAFSWKLIKTFMDPRTARKITVYSNEAKGQARLLELVDKSEIPSNFGGSGPSLEKSIRENTRKPGEDHIDHYSTFVSLRNKTDSKKIDKLYVLKADQTANVTVFTRSIIGANFTVSCGGKVVAKSVPVKRANPAQFTPENMNKAFQTTIVNGVKGPGQVSVEVKGLGDFDPSRKLAPSLNYVVAIEVIGEKPIDAST</sequence>